<evidence type="ECO:0000256" key="1">
    <source>
        <dbReference type="ARBA" id="ARBA00022729"/>
    </source>
</evidence>
<evidence type="ECO:0000256" key="2">
    <source>
        <dbReference type="ARBA" id="ARBA00022737"/>
    </source>
</evidence>
<dbReference type="SUPFAM" id="SSF69318">
    <property type="entry name" value="Integrin alpha N-terminal domain"/>
    <property type="match status" value="2"/>
</dbReference>
<feature type="region of interest" description="Disordered" evidence="4">
    <location>
        <begin position="26"/>
        <end position="54"/>
    </location>
</feature>
<dbReference type="Gene3D" id="2.130.10.130">
    <property type="entry name" value="Integrin alpha, N-terminal"/>
    <property type="match status" value="2"/>
</dbReference>
<accession>A0ABX0DLE8</accession>
<feature type="signal peptide" evidence="5">
    <location>
        <begin position="1"/>
        <end position="28"/>
    </location>
</feature>
<dbReference type="SMART" id="SM00191">
    <property type="entry name" value="Int_alpha"/>
    <property type="match status" value="2"/>
</dbReference>
<dbReference type="PANTHER" id="PTHR46580">
    <property type="entry name" value="SENSOR KINASE-RELATED"/>
    <property type="match status" value="1"/>
</dbReference>
<evidence type="ECO:0000313" key="7">
    <source>
        <dbReference type="Proteomes" id="UP001518140"/>
    </source>
</evidence>
<dbReference type="InterPro" id="IPR013517">
    <property type="entry name" value="FG-GAP"/>
</dbReference>
<evidence type="ECO:0000256" key="4">
    <source>
        <dbReference type="SAM" id="MobiDB-lite"/>
    </source>
</evidence>
<name>A0ABX0DLE8_9ACTN</name>
<feature type="compositionally biased region" description="Basic and acidic residues" evidence="4">
    <location>
        <begin position="40"/>
        <end position="52"/>
    </location>
</feature>
<dbReference type="PANTHER" id="PTHR46580:SF2">
    <property type="entry name" value="MAM DOMAIN-CONTAINING PROTEIN"/>
    <property type="match status" value="1"/>
</dbReference>
<protein>
    <submittedName>
        <fullName evidence="6">VCBS repeat-containing protein</fullName>
    </submittedName>
</protein>
<organism evidence="6 7">
    <name type="scientific">Streptomyces ureilyticus</name>
    <dbReference type="NCBI Taxonomy" id="1775131"/>
    <lineage>
        <taxon>Bacteria</taxon>
        <taxon>Bacillati</taxon>
        <taxon>Actinomycetota</taxon>
        <taxon>Actinomycetes</taxon>
        <taxon>Kitasatosporales</taxon>
        <taxon>Streptomycetaceae</taxon>
        <taxon>Streptomyces</taxon>
    </lineage>
</organism>
<proteinExistence type="predicted"/>
<dbReference type="PROSITE" id="PS51257">
    <property type="entry name" value="PROKAR_LIPOPROTEIN"/>
    <property type="match status" value="1"/>
</dbReference>
<dbReference type="InterPro" id="IPR013519">
    <property type="entry name" value="Int_alpha_beta-p"/>
</dbReference>
<feature type="chain" id="PRO_5046953917" evidence="5">
    <location>
        <begin position="29"/>
        <end position="471"/>
    </location>
</feature>
<reference evidence="6 7" key="1">
    <citation type="submission" date="2020-02" db="EMBL/GenBank/DDBJ databases">
        <title>Whole-genome analyses of novel actinobacteria.</title>
        <authorList>
            <person name="Sahin N."/>
            <person name="Tokatli A."/>
        </authorList>
    </citation>
    <scope>NUCLEOTIDE SEQUENCE [LARGE SCALE GENOMIC DNA]</scope>
    <source>
        <strain evidence="6 7">YC419</strain>
    </source>
</reference>
<dbReference type="InterPro" id="IPR028994">
    <property type="entry name" value="Integrin_alpha_N"/>
</dbReference>
<evidence type="ECO:0000313" key="6">
    <source>
        <dbReference type="EMBL" id="NGO41138.1"/>
    </source>
</evidence>
<dbReference type="EMBL" id="JAAKZX010000005">
    <property type="protein sequence ID" value="NGO41138.1"/>
    <property type="molecule type" value="Genomic_DNA"/>
</dbReference>
<keyword evidence="3" id="KW-0325">Glycoprotein</keyword>
<sequence length="471" mass="48896">MYPPPHRPATIPAILGVAALLLTGCSGGNDTSAPPSPSPVERDGDRAQRDDFNGDGYADLAVNNWDMEPKAGGGWHNNRFVVFAAPGGTKPGSAARLTGRYVKPDPALTPFPFADDQSTQFTGDLDDDGHADVVVHNAVLRGEKMTSEQHVIWGGPDGPAGATKLPANVLPATAAGDFDGDGALDLLTLAEPGDGYDMKPQHATVLHGPLNRDGGAPRTTSTLDVGHGGWASIADTVVGDFDGDGQDDLVTKAEYDEEDVRFEEDMPDDVLDAAFYRGTAKGLKPAGDVPGITGGATPVAAGDFDGDGRDDILARHDDDEPVAVYGSDKGPGQGRPGSGGLGLRMGVAVAVGDSNGDGRDDIAAYSLGKASGVAVLLGGKNGLSASRTSRDITIDRSAIGLDRLPGGYDDHFGWDLHIADLDTDGRDELLIGTVGVSKPLRDGGYWILRGTQDGPSTTDRRFIKIKDLGRG</sequence>
<dbReference type="Pfam" id="PF13517">
    <property type="entry name" value="FG-GAP_3"/>
    <property type="match status" value="1"/>
</dbReference>
<dbReference type="Proteomes" id="UP001518140">
    <property type="component" value="Unassembled WGS sequence"/>
</dbReference>
<comment type="caution">
    <text evidence="6">The sequence shown here is derived from an EMBL/GenBank/DDBJ whole genome shotgun (WGS) entry which is preliminary data.</text>
</comment>
<dbReference type="RefSeq" id="WP_165337792.1">
    <property type="nucleotide sequence ID" value="NZ_JAAKZX010000005.1"/>
</dbReference>
<dbReference type="Gene3D" id="2.40.128.340">
    <property type="match status" value="1"/>
</dbReference>
<gene>
    <name evidence="6" type="ORF">G6048_02820</name>
</gene>
<evidence type="ECO:0000256" key="5">
    <source>
        <dbReference type="SAM" id="SignalP"/>
    </source>
</evidence>
<keyword evidence="1 5" id="KW-0732">Signal</keyword>
<evidence type="ECO:0000256" key="3">
    <source>
        <dbReference type="ARBA" id="ARBA00023180"/>
    </source>
</evidence>
<keyword evidence="7" id="KW-1185">Reference proteome</keyword>
<keyword evidence="2" id="KW-0677">Repeat</keyword>